<dbReference type="PANTHER" id="PTHR23048">
    <property type="entry name" value="MYOSIN LIGHT CHAIN 1, 3"/>
    <property type="match status" value="1"/>
</dbReference>
<feature type="compositionally biased region" description="Polar residues" evidence="3">
    <location>
        <begin position="461"/>
        <end position="471"/>
    </location>
</feature>
<proteinExistence type="predicted"/>
<dbReference type="FunFam" id="1.10.238.10:FF:000001">
    <property type="entry name" value="Calmodulin 1"/>
    <property type="match status" value="1"/>
</dbReference>
<feature type="domain" description="EF-hand" evidence="4">
    <location>
        <begin position="122"/>
        <end position="157"/>
    </location>
</feature>
<protein>
    <recommendedName>
        <fullName evidence="4">EF-hand domain-containing protein</fullName>
    </recommendedName>
</protein>
<dbReference type="SUPFAM" id="SSF47473">
    <property type="entry name" value="EF-hand"/>
    <property type="match status" value="1"/>
</dbReference>
<dbReference type="Gene3D" id="1.10.238.10">
    <property type="entry name" value="EF-hand"/>
    <property type="match status" value="1"/>
</dbReference>
<accession>A0A177B0L3</accession>
<keyword evidence="2" id="KW-0106">Calcium</keyword>
<dbReference type="OrthoDB" id="26525at2759"/>
<dbReference type="InterPro" id="IPR050230">
    <property type="entry name" value="CALM/Myosin/TropC-like"/>
</dbReference>
<evidence type="ECO:0000256" key="1">
    <source>
        <dbReference type="ARBA" id="ARBA00022737"/>
    </source>
</evidence>
<dbReference type="GO" id="GO:0016460">
    <property type="term" value="C:myosin II complex"/>
    <property type="evidence" value="ECO:0007669"/>
    <property type="project" value="TreeGrafter"/>
</dbReference>
<gene>
    <name evidence="5" type="ORF">A3Q56_04476</name>
</gene>
<dbReference type="Pfam" id="PF13405">
    <property type="entry name" value="EF-hand_6"/>
    <property type="match status" value="1"/>
</dbReference>
<feature type="region of interest" description="Disordered" evidence="3">
    <location>
        <begin position="450"/>
        <end position="471"/>
    </location>
</feature>
<dbReference type="GO" id="GO:0005509">
    <property type="term" value="F:calcium ion binding"/>
    <property type="evidence" value="ECO:0007669"/>
    <property type="project" value="InterPro"/>
</dbReference>
<feature type="compositionally biased region" description="Basic and acidic residues" evidence="3">
    <location>
        <begin position="450"/>
        <end position="460"/>
    </location>
</feature>
<feature type="compositionally biased region" description="Polar residues" evidence="3">
    <location>
        <begin position="1"/>
        <end position="14"/>
    </location>
</feature>
<name>A0A177B0L3_9BILA</name>
<dbReference type="PANTHER" id="PTHR23048:SF0">
    <property type="entry name" value="CALMODULIN LIKE 3"/>
    <property type="match status" value="1"/>
</dbReference>
<feature type="domain" description="EF-hand" evidence="4">
    <location>
        <begin position="52"/>
        <end position="87"/>
    </location>
</feature>
<dbReference type="SMART" id="SM00054">
    <property type="entry name" value="EFh"/>
    <property type="match status" value="2"/>
</dbReference>
<dbReference type="Pfam" id="PF13499">
    <property type="entry name" value="EF-hand_7"/>
    <property type="match status" value="1"/>
</dbReference>
<evidence type="ECO:0000256" key="3">
    <source>
        <dbReference type="SAM" id="MobiDB-lite"/>
    </source>
</evidence>
<organism evidence="5 6">
    <name type="scientific">Intoshia linei</name>
    <dbReference type="NCBI Taxonomy" id="1819745"/>
    <lineage>
        <taxon>Eukaryota</taxon>
        <taxon>Metazoa</taxon>
        <taxon>Spiralia</taxon>
        <taxon>Lophotrochozoa</taxon>
        <taxon>Mesozoa</taxon>
        <taxon>Orthonectida</taxon>
        <taxon>Rhopaluridae</taxon>
        <taxon>Intoshia</taxon>
    </lineage>
</organism>
<sequence>MQANIQQSENSDSVGDNDERIEINEESNRLEEEIDYLSKKNVENVTINESDEYIAMIQEVFSLFDIDGDGIITTHEMPSIFRTIGFNPTEAEMKILFEYYEDGNINFEQCLELFRKISPYIETPEQIEEAFRVFDKEGNGVIPVSEFRHVMTTMGEKMTDQQTEALIRFADCGNNGEIDYKGWMYHSADDQPKTSPLVENNESKESEIIIDMPPKKNYIKDHDSPYIRLAKVGGRKDLLWAKELAKEPERKPVSYPRVDWFYLEDNACEDRQSVIKEDRHQPKLPSYMVHEGQENMGDYEQKLSTVQRGKEKRERIKKETEYQKEPEIISPKNEKRFEKFKLKQNKEKYVKTMMSEHAKNRQIRIQMQQKATSSVIFSNNTESKSNTYATEYKDSMTKKNSNKQFKIKTKKDEENEIKIQNGNGNEENGLIESENIEICQQNDFKKDENCQQNDFKKDGNCHQNDNNENQT</sequence>
<dbReference type="CDD" id="cd00051">
    <property type="entry name" value="EFh"/>
    <property type="match status" value="1"/>
</dbReference>
<dbReference type="PROSITE" id="PS50222">
    <property type="entry name" value="EF_HAND_2"/>
    <property type="match status" value="2"/>
</dbReference>
<feature type="region of interest" description="Disordered" evidence="3">
    <location>
        <begin position="1"/>
        <end position="22"/>
    </location>
</feature>
<reference evidence="5 6" key="1">
    <citation type="submission" date="2016-04" db="EMBL/GenBank/DDBJ databases">
        <title>The genome of Intoshia linei affirms orthonectids as highly simplified spiralians.</title>
        <authorList>
            <person name="Mikhailov K.V."/>
            <person name="Slusarev G.S."/>
            <person name="Nikitin M.A."/>
            <person name="Logacheva M.D."/>
            <person name="Penin A."/>
            <person name="Aleoshin V."/>
            <person name="Panchin Y.V."/>
        </authorList>
    </citation>
    <scope>NUCLEOTIDE SEQUENCE [LARGE SCALE GENOMIC DNA]</scope>
    <source>
        <strain evidence="5">Intl2013</strain>
        <tissue evidence="5">Whole animal</tissue>
    </source>
</reference>
<keyword evidence="6" id="KW-1185">Reference proteome</keyword>
<dbReference type="AlphaFoldDB" id="A0A177B0L3"/>
<dbReference type="InterPro" id="IPR002048">
    <property type="entry name" value="EF_hand_dom"/>
</dbReference>
<dbReference type="InterPro" id="IPR018247">
    <property type="entry name" value="EF_Hand_1_Ca_BS"/>
</dbReference>
<evidence type="ECO:0000259" key="4">
    <source>
        <dbReference type="PROSITE" id="PS50222"/>
    </source>
</evidence>
<dbReference type="InterPro" id="IPR011992">
    <property type="entry name" value="EF-hand-dom_pair"/>
</dbReference>
<dbReference type="EMBL" id="LWCA01000581">
    <property type="protein sequence ID" value="OAF67766.1"/>
    <property type="molecule type" value="Genomic_DNA"/>
</dbReference>
<evidence type="ECO:0000313" key="6">
    <source>
        <dbReference type="Proteomes" id="UP000078046"/>
    </source>
</evidence>
<feature type="compositionally biased region" description="Low complexity" evidence="3">
    <location>
        <begin position="418"/>
        <end position="430"/>
    </location>
</feature>
<dbReference type="Proteomes" id="UP000078046">
    <property type="component" value="Unassembled WGS sequence"/>
</dbReference>
<evidence type="ECO:0000256" key="2">
    <source>
        <dbReference type="ARBA" id="ARBA00022837"/>
    </source>
</evidence>
<dbReference type="PROSITE" id="PS00018">
    <property type="entry name" value="EF_HAND_1"/>
    <property type="match status" value="1"/>
</dbReference>
<feature type="region of interest" description="Disordered" evidence="3">
    <location>
        <begin position="406"/>
        <end position="430"/>
    </location>
</feature>
<comment type="caution">
    <text evidence="5">The sequence shown here is derived from an EMBL/GenBank/DDBJ whole genome shotgun (WGS) entry which is preliminary data.</text>
</comment>
<keyword evidence="1" id="KW-0677">Repeat</keyword>
<evidence type="ECO:0000313" key="5">
    <source>
        <dbReference type="EMBL" id="OAF67766.1"/>
    </source>
</evidence>